<keyword evidence="6" id="KW-0396">Initiation factor</keyword>
<dbReference type="GO" id="GO:0005737">
    <property type="term" value="C:cytoplasm"/>
    <property type="evidence" value="ECO:0007669"/>
    <property type="project" value="InterPro"/>
</dbReference>
<comment type="similarity">
    <text evidence="3">Belongs to the eukaryotic initiation factor 4E family.</text>
</comment>
<dbReference type="SMART" id="SM00710">
    <property type="entry name" value="PbH1"/>
    <property type="match status" value="3"/>
</dbReference>
<name>A0A9D5CGV5_9LILI</name>
<keyword evidence="9" id="KW-0694">RNA-binding</keyword>
<evidence type="ECO:0000313" key="18">
    <source>
        <dbReference type="EMBL" id="KAJ0971935.1"/>
    </source>
</evidence>
<keyword evidence="10" id="KW-0648">Protein biosynthesis</keyword>
<keyword evidence="19" id="KW-1185">Reference proteome</keyword>
<dbReference type="AlphaFoldDB" id="A0A9D5CGV5"/>
<comment type="subcellular location">
    <subcellularLocation>
        <location evidence="1">Secreted</location>
        <location evidence="1">Cell wall</location>
    </subcellularLocation>
</comment>
<reference evidence="18" key="2">
    <citation type="journal article" date="2022" name="Hortic Res">
        <title>The genome of Dioscorea zingiberensis sheds light on the biosynthesis, origin and evolution of the medicinally important diosgenin saponins.</title>
        <authorList>
            <person name="Li Y."/>
            <person name="Tan C."/>
            <person name="Li Z."/>
            <person name="Guo J."/>
            <person name="Li S."/>
            <person name="Chen X."/>
            <person name="Wang C."/>
            <person name="Dai X."/>
            <person name="Yang H."/>
            <person name="Song W."/>
            <person name="Hou L."/>
            <person name="Xu J."/>
            <person name="Tong Z."/>
            <person name="Xu A."/>
            <person name="Yuan X."/>
            <person name="Wang W."/>
            <person name="Yang Q."/>
            <person name="Chen L."/>
            <person name="Sun Z."/>
            <person name="Wang K."/>
            <person name="Pan B."/>
            <person name="Chen J."/>
            <person name="Bao Y."/>
            <person name="Liu F."/>
            <person name="Qi X."/>
            <person name="Gang D.R."/>
            <person name="Wen J."/>
            <person name="Li J."/>
        </authorList>
    </citation>
    <scope>NUCLEOTIDE SEQUENCE</scope>
    <source>
        <strain evidence="18">Dzin_1.0</strain>
    </source>
</reference>
<dbReference type="SUPFAM" id="SSF51126">
    <property type="entry name" value="Pectin lyase-like"/>
    <property type="match status" value="1"/>
</dbReference>
<evidence type="ECO:0000256" key="4">
    <source>
        <dbReference type="ARBA" id="ARBA00022512"/>
    </source>
</evidence>
<dbReference type="InterPro" id="IPR001040">
    <property type="entry name" value="TIF_eIF_4E"/>
</dbReference>
<dbReference type="SUPFAM" id="SSF55418">
    <property type="entry name" value="eIF4e-like"/>
    <property type="match status" value="1"/>
</dbReference>
<comment type="subunit">
    <text evidence="14">EIF4F is a multi-subunit complex, the composition of which varies with external and internal environmental conditions. It is composed of at least EIF4A, EIF4E and EIF4G. EIF4E is also known to interact with other partners. In higher plants two isoforms of EIF4F have been identified, named isoform EIF4F and isoform EIF(iso)4F. Isoform EIF4F has subunits p220 and p26, whereas isoform EIF(iso)4F has subunits p82 and p28.</text>
</comment>
<evidence type="ECO:0000256" key="7">
    <source>
        <dbReference type="ARBA" id="ARBA00022801"/>
    </source>
</evidence>
<evidence type="ECO:0000256" key="14">
    <source>
        <dbReference type="ARBA" id="ARBA00025991"/>
    </source>
</evidence>
<dbReference type="PROSITE" id="PS00813">
    <property type="entry name" value="IF4E"/>
    <property type="match status" value="1"/>
</dbReference>
<evidence type="ECO:0000256" key="8">
    <source>
        <dbReference type="ARBA" id="ARBA00022845"/>
    </source>
</evidence>
<proteinExistence type="inferred from homology"/>
<comment type="similarity">
    <text evidence="2 16">Belongs to the glycosyl hydrolase 28 family.</text>
</comment>
<dbReference type="GO" id="GO:0003723">
    <property type="term" value="F:RNA binding"/>
    <property type="evidence" value="ECO:0007669"/>
    <property type="project" value="UniProtKB-KW"/>
</dbReference>
<dbReference type="OrthoDB" id="590761at2759"/>
<evidence type="ECO:0000256" key="5">
    <source>
        <dbReference type="ARBA" id="ARBA00022525"/>
    </source>
</evidence>
<organism evidence="18 19">
    <name type="scientific">Dioscorea zingiberensis</name>
    <dbReference type="NCBI Taxonomy" id="325984"/>
    <lineage>
        <taxon>Eukaryota</taxon>
        <taxon>Viridiplantae</taxon>
        <taxon>Streptophyta</taxon>
        <taxon>Embryophyta</taxon>
        <taxon>Tracheophyta</taxon>
        <taxon>Spermatophyta</taxon>
        <taxon>Magnoliopsida</taxon>
        <taxon>Liliopsida</taxon>
        <taxon>Dioscoreales</taxon>
        <taxon>Dioscoreaceae</taxon>
        <taxon>Dioscorea</taxon>
    </lineage>
</organism>
<dbReference type="Pfam" id="PF00295">
    <property type="entry name" value="Glyco_hydro_28"/>
    <property type="match status" value="1"/>
</dbReference>
<keyword evidence="12 16" id="KW-0326">Glycosidase</keyword>
<dbReference type="InterPro" id="IPR000743">
    <property type="entry name" value="Glyco_hydro_28"/>
</dbReference>
<dbReference type="Gene3D" id="2.160.20.10">
    <property type="entry name" value="Single-stranded right-handed beta-helix, Pectin lyase-like"/>
    <property type="match status" value="1"/>
</dbReference>
<evidence type="ECO:0000256" key="16">
    <source>
        <dbReference type="RuleBase" id="RU361169"/>
    </source>
</evidence>
<dbReference type="PANTHER" id="PTHR31375">
    <property type="match status" value="1"/>
</dbReference>
<evidence type="ECO:0000256" key="11">
    <source>
        <dbReference type="ARBA" id="ARBA00023157"/>
    </source>
</evidence>
<keyword evidence="8" id="KW-0810">Translation regulation</keyword>
<evidence type="ECO:0000256" key="2">
    <source>
        <dbReference type="ARBA" id="ARBA00008834"/>
    </source>
</evidence>
<keyword evidence="13" id="KW-0961">Cell wall biogenesis/degradation</keyword>
<dbReference type="Proteomes" id="UP001085076">
    <property type="component" value="Miscellaneous, Linkage group lg05"/>
</dbReference>
<keyword evidence="7 16" id="KW-0378">Hydrolase</keyword>
<dbReference type="GO" id="GO:0006417">
    <property type="term" value="P:regulation of translation"/>
    <property type="evidence" value="ECO:0007669"/>
    <property type="project" value="UniProtKB-KW"/>
</dbReference>
<evidence type="ECO:0000256" key="6">
    <source>
        <dbReference type="ARBA" id="ARBA00022540"/>
    </source>
</evidence>
<protein>
    <recommendedName>
        <fullName evidence="15">mRNA cap-binding protein</fullName>
    </recommendedName>
</protein>
<dbReference type="Gene3D" id="3.30.760.10">
    <property type="entry name" value="RNA Cap, Translation Initiation Factor Eif4e"/>
    <property type="match status" value="1"/>
</dbReference>
<gene>
    <name evidence="18" type="ORF">J5N97_019894</name>
</gene>
<dbReference type="Pfam" id="PF01652">
    <property type="entry name" value="IF4E"/>
    <property type="match status" value="1"/>
</dbReference>
<feature type="compositionally biased region" description="Basic and acidic residues" evidence="17">
    <location>
        <begin position="13"/>
        <end position="23"/>
    </location>
</feature>
<evidence type="ECO:0000256" key="13">
    <source>
        <dbReference type="ARBA" id="ARBA00023316"/>
    </source>
</evidence>
<evidence type="ECO:0000256" key="12">
    <source>
        <dbReference type="ARBA" id="ARBA00023295"/>
    </source>
</evidence>
<evidence type="ECO:0000256" key="17">
    <source>
        <dbReference type="SAM" id="MobiDB-lite"/>
    </source>
</evidence>
<reference evidence="18" key="1">
    <citation type="submission" date="2021-03" db="EMBL/GenBank/DDBJ databases">
        <authorList>
            <person name="Li Z."/>
            <person name="Yang C."/>
        </authorList>
    </citation>
    <scope>NUCLEOTIDE SEQUENCE</scope>
    <source>
        <strain evidence="18">Dzin_1.0</strain>
        <tissue evidence="18">Leaf</tissue>
    </source>
</reference>
<dbReference type="InterPro" id="IPR019770">
    <property type="entry name" value="TIF_eIF_4E_CS"/>
</dbReference>
<dbReference type="GO" id="GO:0071555">
    <property type="term" value="P:cell wall organization"/>
    <property type="evidence" value="ECO:0007669"/>
    <property type="project" value="UniProtKB-KW"/>
</dbReference>
<dbReference type="InterPro" id="IPR011050">
    <property type="entry name" value="Pectin_lyase_fold/virulence"/>
</dbReference>
<feature type="region of interest" description="Disordered" evidence="17">
    <location>
        <begin position="1"/>
        <end position="40"/>
    </location>
</feature>
<evidence type="ECO:0000256" key="10">
    <source>
        <dbReference type="ARBA" id="ARBA00022917"/>
    </source>
</evidence>
<accession>A0A9D5CGV5</accession>
<keyword evidence="4" id="KW-0134">Cell wall</keyword>
<dbReference type="GO" id="GO:0004650">
    <property type="term" value="F:polygalacturonase activity"/>
    <property type="evidence" value="ECO:0007669"/>
    <property type="project" value="InterPro"/>
</dbReference>
<comment type="caution">
    <text evidence="18">The sequence shown here is derived from an EMBL/GenBank/DDBJ whole genome shotgun (WGS) entry which is preliminary data.</text>
</comment>
<evidence type="ECO:0000256" key="1">
    <source>
        <dbReference type="ARBA" id="ARBA00004191"/>
    </source>
</evidence>
<keyword evidence="5" id="KW-0964">Secreted</keyword>
<feature type="compositionally biased region" description="Acidic residues" evidence="17">
    <location>
        <begin position="24"/>
        <end position="38"/>
    </location>
</feature>
<dbReference type="InterPro" id="IPR006626">
    <property type="entry name" value="PbH1"/>
</dbReference>
<evidence type="ECO:0000256" key="15">
    <source>
        <dbReference type="ARBA" id="ARBA00030245"/>
    </source>
</evidence>
<evidence type="ECO:0000256" key="9">
    <source>
        <dbReference type="ARBA" id="ARBA00022884"/>
    </source>
</evidence>
<dbReference type="FunFam" id="3.30.760.10:FF:000003">
    <property type="entry name" value="Eukaryotic translation initiation factor 4E"/>
    <property type="match status" value="1"/>
</dbReference>
<keyword evidence="11" id="KW-1015">Disulfide bond</keyword>
<dbReference type="GO" id="GO:0005975">
    <property type="term" value="P:carbohydrate metabolic process"/>
    <property type="evidence" value="ECO:0007669"/>
    <property type="project" value="InterPro"/>
</dbReference>
<dbReference type="InterPro" id="IPR012334">
    <property type="entry name" value="Pectin_lyas_fold"/>
</dbReference>
<sequence>MAEETGIGAESASQERGREKELDLSSEVEEGEIEDESVESLAGRRVALEPAQPHPLEHSWTFWFDNPSAKSKQIPWGSSIRPVHTFSTVEDFWSLYNNIHHPSKLVVGADFHCFKNKIEPKWEDPVCANGGRWTISCTRGKADTTWLYTLLAMIGEQFDYGDEICGAVVNVRARQEKVAIWTKNASNEAAQLSIGKQWKEFLDYSDPIGFIFHEDAKKDKVAKNRYTDDLLALVLLFGMVFLITGQDSNSYNVLDHGAIGDGHTDDANAFMQTWEAGCKDSTSGSPTILVPGGKTFLLSHVSFEGPCQSNIHFQIEGNILAPGAVWNKPDTEHWIRFISINNLIIDGSGQIDGQGHVWWSCNTLGILSCQNVQLGGLKFKDSPGKHISIGKSSRVHLKGLTINAPGSSPNTDGIHVEHTTNSDIFQCDIGTGDDCISIGTGTNDLNISSISCGPGHGITQVEQIQVTSCHFSRSLNGVRIKTWQGGSGYARDITFENINFTNVDHPIVIDQFYCDRAITQNCPIKPSAVKVSNVKYIGLTGTTTGDVAINLNCSESVPCTDILMDTVNIVGANAGTNGGSFCRNASGKKQGGVVPDVPCLTN</sequence>
<dbReference type="InterPro" id="IPR023398">
    <property type="entry name" value="TIF_eIF4e-like"/>
</dbReference>
<dbReference type="GO" id="GO:0003743">
    <property type="term" value="F:translation initiation factor activity"/>
    <property type="evidence" value="ECO:0007669"/>
    <property type="project" value="UniProtKB-KW"/>
</dbReference>
<dbReference type="EMBL" id="JAGGNH010000005">
    <property type="protein sequence ID" value="KAJ0971935.1"/>
    <property type="molecule type" value="Genomic_DNA"/>
</dbReference>
<evidence type="ECO:0000256" key="3">
    <source>
        <dbReference type="ARBA" id="ARBA00009860"/>
    </source>
</evidence>
<evidence type="ECO:0000313" key="19">
    <source>
        <dbReference type="Proteomes" id="UP001085076"/>
    </source>
</evidence>